<evidence type="ECO:0000313" key="9">
    <source>
        <dbReference type="Proteomes" id="UP000635606"/>
    </source>
</evidence>
<dbReference type="InterPro" id="IPR008928">
    <property type="entry name" value="6-hairpin_glycosidase_sf"/>
</dbReference>
<organism evidence="8 9">
    <name type="scientific">Virgisporangium ochraceum</name>
    <dbReference type="NCBI Taxonomy" id="65505"/>
    <lineage>
        <taxon>Bacteria</taxon>
        <taxon>Bacillati</taxon>
        <taxon>Actinomycetota</taxon>
        <taxon>Actinomycetes</taxon>
        <taxon>Micromonosporales</taxon>
        <taxon>Micromonosporaceae</taxon>
        <taxon>Virgisporangium</taxon>
    </lineage>
</organism>
<dbReference type="GO" id="GO:0008810">
    <property type="term" value="F:cellulase activity"/>
    <property type="evidence" value="ECO:0007669"/>
    <property type="project" value="InterPro"/>
</dbReference>
<evidence type="ECO:0000259" key="7">
    <source>
        <dbReference type="PROSITE" id="PS51173"/>
    </source>
</evidence>
<dbReference type="PROSITE" id="PS51173">
    <property type="entry name" value="CBM2"/>
    <property type="match status" value="1"/>
</dbReference>
<feature type="signal peptide" evidence="6">
    <location>
        <begin position="1"/>
        <end position="26"/>
    </location>
</feature>
<dbReference type="Pfam" id="PF02018">
    <property type="entry name" value="CBM_4_9"/>
    <property type="match status" value="1"/>
</dbReference>
<comment type="caution">
    <text evidence="8">The sequence shown here is derived from an EMBL/GenBank/DDBJ whole genome shotgun (WGS) entry which is preliminary data.</text>
</comment>
<evidence type="ECO:0000256" key="2">
    <source>
        <dbReference type="ARBA" id="ARBA00022801"/>
    </source>
</evidence>
<dbReference type="SUPFAM" id="SSF49785">
    <property type="entry name" value="Galactose-binding domain-like"/>
    <property type="match status" value="1"/>
</dbReference>
<dbReference type="Gene3D" id="1.50.10.10">
    <property type="match status" value="1"/>
</dbReference>
<dbReference type="Gene3D" id="2.60.40.10">
    <property type="entry name" value="Immunoglobulins"/>
    <property type="match status" value="1"/>
</dbReference>
<accession>A0A8J4EBN6</accession>
<reference evidence="8" key="1">
    <citation type="submission" date="2021-01" db="EMBL/GenBank/DDBJ databases">
        <title>Whole genome shotgun sequence of Virgisporangium ochraceum NBRC 16418.</title>
        <authorList>
            <person name="Komaki H."/>
            <person name="Tamura T."/>
        </authorList>
    </citation>
    <scope>NUCLEOTIDE SEQUENCE</scope>
    <source>
        <strain evidence="8">NBRC 16418</strain>
    </source>
</reference>
<dbReference type="InterPro" id="IPR003305">
    <property type="entry name" value="CenC_carb-bd"/>
</dbReference>
<evidence type="ECO:0000256" key="5">
    <source>
        <dbReference type="ARBA" id="ARBA00023326"/>
    </source>
</evidence>
<evidence type="ECO:0000256" key="4">
    <source>
        <dbReference type="ARBA" id="ARBA00023295"/>
    </source>
</evidence>
<dbReference type="InterPro" id="IPR001701">
    <property type="entry name" value="Glyco_hydro_9"/>
</dbReference>
<dbReference type="InterPro" id="IPR012341">
    <property type="entry name" value="6hp_glycosidase-like_sf"/>
</dbReference>
<dbReference type="AlphaFoldDB" id="A0A8J4EBN6"/>
<dbReference type="InterPro" id="IPR008965">
    <property type="entry name" value="CBM2/CBM3_carb-bd_dom_sf"/>
</dbReference>
<comment type="similarity">
    <text evidence="1">Belongs to the glycosyl hydrolase 9 (cellulase E) family.</text>
</comment>
<dbReference type="EMBL" id="BOPH01000015">
    <property type="protein sequence ID" value="GIJ66027.1"/>
    <property type="molecule type" value="Genomic_DNA"/>
</dbReference>
<dbReference type="SUPFAM" id="SSF48208">
    <property type="entry name" value="Six-hairpin glycosidases"/>
    <property type="match status" value="1"/>
</dbReference>
<dbReference type="GO" id="GO:0000272">
    <property type="term" value="P:polysaccharide catabolic process"/>
    <property type="evidence" value="ECO:0007669"/>
    <property type="project" value="UniProtKB-KW"/>
</dbReference>
<keyword evidence="4" id="KW-0326">Glycosidase</keyword>
<keyword evidence="5" id="KW-0624">Polysaccharide degradation</keyword>
<dbReference type="Pfam" id="PF00553">
    <property type="entry name" value="CBM_2"/>
    <property type="match status" value="1"/>
</dbReference>
<dbReference type="InterPro" id="IPR014756">
    <property type="entry name" value="Ig_E-set"/>
</dbReference>
<dbReference type="InterPro" id="IPR004197">
    <property type="entry name" value="Cellulase_Ig-like"/>
</dbReference>
<dbReference type="Gene3D" id="2.60.120.260">
    <property type="entry name" value="Galactose-binding domain-like"/>
    <property type="match status" value="1"/>
</dbReference>
<protein>
    <submittedName>
        <fullName evidence="8">Endoglucanase</fullName>
    </submittedName>
</protein>
<keyword evidence="2" id="KW-0378">Hydrolase</keyword>
<dbReference type="InterPro" id="IPR001919">
    <property type="entry name" value="CBD2"/>
</dbReference>
<dbReference type="Pfam" id="PF00759">
    <property type="entry name" value="Glyco_hydro_9"/>
    <property type="match status" value="1"/>
</dbReference>
<gene>
    <name evidence="8" type="ORF">Voc01_009440</name>
</gene>
<evidence type="ECO:0000256" key="1">
    <source>
        <dbReference type="ARBA" id="ARBA00007072"/>
    </source>
</evidence>
<dbReference type="InterPro" id="IPR008979">
    <property type="entry name" value="Galactose-bd-like_sf"/>
</dbReference>
<dbReference type="Pfam" id="PF02927">
    <property type="entry name" value="CelD_N"/>
    <property type="match status" value="1"/>
</dbReference>
<dbReference type="Proteomes" id="UP000635606">
    <property type="component" value="Unassembled WGS sequence"/>
</dbReference>
<keyword evidence="9" id="KW-1185">Reference proteome</keyword>
<evidence type="ECO:0000313" key="8">
    <source>
        <dbReference type="EMBL" id="GIJ66027.1"/>
    </source>
</evidence>
<dbReference type="Gene3D" id="2.60.40.290">
    <property type="match status" value="1"/>
</dbReference>
<dbReference type="InterPro" id="IPR012291">
    <property type="entry name" value="CBM2_carb-bd_dom_sf"/>
</dbReference>
<dbReference type="SMART" id="SM00637">
    <property type="entry name" value="CBD_II"/>
    <property type="match status" value="1"/>
</dbReference>
<keyword evidence="3" id="KW-0119">Carbohydrate metabolism</keyword>
<dbReference type="SUPFAM" id="SSF49384">
    <property type="entry name" value="Carbohydrate-binding domain"/>
    <property type="match status" value="1"/>
</dbReference>
<proteinExistence type="inferred from homology"/>
<evidence type="ECO:0000256" key="6">
    <source>
        <dbReference type="SAM" id="SignalP"/>
    </source>
</evidence>
<dbReference type="SUPFAM" id="SSF81296">
    <property type="entry name" value="E set domains"/>
    <property type="match status" value="1"/>
</dbReference>
<keyword evidence="6" id="KW-0732">Signal</keyword>
<dbReference type="CDD" id="cd02850">
    <property type="entry name" value="E_set_Cellulase_N"/>
    <property type="match status" value="1"/>
</dbReference>
<dbReference type="PANTHER" id="PTHR22298">
    <property type="entry name" value="ENDO-1,4-BETA-GLUCANASE"/>
    <property type="match status" value="1"/>
</dbReference>
<name>A0A8J4EBN6_9ACTN</name>
<feature type="domain" description="CBM2" evidence="7">
    <location>
        <begin position="746"/>
        <end position="851"/>
    </location>
</feature>
<evidence type="ECO:0000256" key="3">
    <source>
        <dbReference type="ARBA" id="ARBA00023277"/>
    </source>
</evidence>
<sequence length="851" mass="89658">MRTRAALCVTLTTLVTSALLTGPALAEPGPEQIVNGTFDSGSAPWWSTANAPIAVVNGELCAEIPAGTANPWDAILGQNDIDLVQGEGYRLAFTAHASRAVNPRTLVQENADPWPTALDTRPAITTTPNTFEYFFTAGFSTSNGQFAIQAGALGEAYTLCIDNVSLTGGVAEPPYEPETGPRVRVNQVGYLPNGPKKATLVTDSASPVPWQLNQNGKRVASGTSTPAGAERTSGLNVHTIDFTRYTKAGTGFTLVADGETSHPFDLGSSAYDRLKVDSLSVYYPWRSGIAIDDAIAPGYGRPAGHIGVAPNQGDISVPCAPGTCDYSLDVSGGWYDAADHGKYVVNGGLAVHQVMSNFERTKTARTAQAPATLRVPEAGNAVPDVLDEARWELEFLLKMQVPAGKPLAGMVHHKIHDAAWTGLPLWPHLDPQPRYLQPPSTAATLNLAAAAAQAARLYAPYDPAFSAKALAAAKTAWKAALANPAIYAPAGGVGGGPYDDTDVTDEFYWAAAELFITTGAAEYRDYVLASPHHSADVFTDRSFAWPSVAVVARLELATVPNKLPGRDKVAASVVAGANRYVANVRNNPWGLSFVPENNIFDWGSNSTVLNNLVVIATAFDLTNDRKYRDAVIEGMDYILGRNALNQSYVTGYGEQHSQAMHSRWFANSINPDMPKPPVGSIAGGPNSVTSTWDPVAADKLPGCESRPQWCYIDDIGSWSTNEIAINWGSTLSWVAAFVADQDNGGPAPSTDSCKVTYTSIDVPGSPFVAVVTVTNTGAALREWSLSYAYSGGQRVVGAVGAAQSQVAASVTLSGGRLARGQTAIVGLVATNAAGLANASPSLFKLNGSACR</sequence>
<dbReference type="InterPro" id="IPR013783">
    <property type="entry name" value="Ig-like_fold"/>
</dbReference>
<dbReference type="GO" id="GO:0030247">
    <property type="term" value="F:polysaccharide binding"/>
    <property type="evidence" value="ECO:0007669"/>
    <property type="project" value="UniProtKB-UniRule"/>
</dbReference>
<feature type="chain" id="PRO_5035313344" evidence="6">
    <location>
        <begin position="27"/>
        <end position="851"/>
    </location>
</feature>